<dbReference type="SUPFAM" id="SSF56300">
    <property type="entry name" value="Metallo-dependent phosphatases"/>
    <property type="match status" value="1"/>
</dbReference>
<evidence type="ECO:0000313" key="2">
    <source>
        <dbReference type="Proteomes" id="UP000321306"/>
    </source>
</evidence>
<sequence>MRTAIFGDAHGNRFALEAVLEDVGGVGTRAAMTAEKLLAHAEVEHA</sequence>
<keyword evidence="2" id="KW-1185">Reference proteome</keyword>
<evidence type="ECO:0008006" key="3">
    <source>
        <dbReference type="Google" id="ProtNLM"/>
    </source>
</evidence>
<dbReference type="RefSeq" id="WP_186815879.1">
    <property type="nucleotide sequence ID" value="NZ_BJXB01000004.1"/>
</dbReference>
<protein>
    <recommendedName>
        <fullName evidence="3">Metallophosphoesterase</fullName>
    </recommendedName>
</protein>
<dbReference type="AlphaFoldDB" id="A0A511MZN4"/>
<evidence type="ECO:0000313" key="1">
    <source>
        <dbReference type="EMBL" id="GEM45647.1"/>
    </source>
</evidence>
<dbReference type="Proteomes" id="UP000321306">
    <property type="component" value="Unassembled WGS sequence"/>
</dbReference>
<comment type="caution">
    <text evidence="1">The sequence shown here is derived from an EMBL/GenBank/DDBJ whole genome shotgun (WGS) entry which is preliminary data.</text>
</comment>
<accession>A0A511MZN4</accession>
<reference evidence="1 2" key="1">
    <citation type="submission" date="2019-07" db="EMBL/GenBank/DDBJ databases">
        <title>Whole genome shotgun sequence of Deinococcus cellulosilyticus NBRC 106333.</title>
        <authorList>
            <person name="Hosoyama A."/>
            <person name="Uohara A."/>
            <person name="Ohji S."/>
            <person name="Ichikawa N."/>
        </authorList>
    </citation>
    <scope>NUCLEOTIDE SEQUENCE [LARGE SCALE GENOMIC DNA]</scope>
    <source>
        <strain evidence="1 2">NBRC 106333</strain>
    </source>
</reference>
<dbReference type="InterPro" id="IPR029052">
    <property type="entry name" value="Metallo-depent_PP-like"/>
</dbReference>
<proteinExistence type="predicted"/>
<dbReference type="EMBL" id="BJXB01000004">
    <property type="protein sequence ID" value="GEM45647.1"/>
    <property type="molecule type" value="Genomic_DNA"/>
</dbReference>
<organism evidence="1 2">
    <name type="scientific">Deinococcus cellulosilyticus (strain DSM 18568 / NBRC 106333 / KACC 11606 / 5516J-15)</name>
    <dbReference type="NCBI Taxonomy" id="1223518"/>
    <lineage>
        <taxon>Bacteria</taxon>
        <taxon>Thermotogati</taxon>
        <taxon>Deinococcota</taxon>
        <taxon>Deinococci</taxon>
        <taxon>Deinococcales</taxon>
        <taxon>Deinococcaceae</taxon>
        <taxon>Deinococcus</taxon>
    </lineage>
</organism>
<name>A0A511MZN4_DEIC1</name>
<gene>
    <name evidence="1" type="ORF">DC3_12820</name>
</gene>